<proteinExistence type="predicted"/>
<reference evidence="1 2" key="1">
    <citation type="submission" date="2021-06" db="EMBL/GenBank/DDBJ databases">
        <authorList>
            <person name="Kallberg Y."/>
            <person name="Tangrot J."/>
            <person name="Rosling A."/>
        </authorList>
    </citation>
    <scope>NUCLEOTIDE SEQUENCE [LARGE SCALE GENOMIC DNA]</scope>
    <source>
        <strain evidence="1 2">120-4 pot B 10/14</strain>
    </source>
</reference>
<name>A0ABN7ULK5_GIGMA</name>
<sequence>CLAAKFNSERITIIRSNGIPSSAANKSSLSYNKERKLSDNIADTINDSEFCRKVREAYKYEREVRQLHVAKPIILNEHIELKNKYNHNISSDKYEKNDEMTNKDIEIIYQYDENHENQFEDEENYIFFSSEWDHDFSFAEHTIHSADDENAK</sequence>
<gene>
    <name evidence="1" type="ORF">GMARGA_LOCUS7489</name>
</gene>
<organism evidence="1 2">
    <name type="scientific">Gigaspora margarita</name>
    <dbReference type="NCBI Taxonomy" id="4874"/>
    <lineage>
        <taxon>Eukaryota</taxon>
        <taxon>Fungi</taxon>
        <taxon>Fungi incertae sedis</taxon>
        <taxon>Mucoromycota</taxon>
        <taxon>Glomeromycotina</taxon>
        <taxon>Glomeromycetes</taxon>
        <taxon>Diversisporales</taxon>
        <taxon>Gigasporaceae</taxon>
        <taxon>Gigaspora</taxon>
    </lineage>
</organism>
<comment type="caution">
    <text evidence="1">The sequence shown here is derived from an EMBL/GenBank/DDBJ whole genome shotgun (WGS) entry which is preliminary data.</text>
</comment>
<dbReference type="Proteomes" id="UP000789901">
    <property type="component" value="Unassembled WGS sequence"/>
</dbReference>
<accession>A0ABN7ULK5</accession>
<dbReference type="EMBL" id="CAJVQB010003640">
    <property type="protein sequence ID" value="CAG8613760.1"/>
    <property type="molecule type" value="Genomic_DNA"/>
</dbReference>
<feature type="non-terminal residue" evidence="1">
    <location>
        <position position="1"/>
    </location>
</feature>
<evidence type="ECO:0000313" key="2">
    <source>
        <dbReference type="Proteomes" id="UP000789901"/>
    </source>
</evidence>
<keyword evidence="2" id="KW-1185">Reference proteome</keyword>
<evidence type="ECO:0000313" key="1">
    <source>
        <dbReference type="EMBL" id="CAG8613760.1"/>
    </source>
</evidence>
<protein>
    <submittedName>
        <fullName evidence="1">15515_t:CDS:1</fullName>
    </submittedName>
</protein>